<dbReference type="InterPro" id="IPR025559">
    <property type="entry name" value="Eis_dom"/>
</dbReference>
<dbReference type="PROSITE" id="PS51186">
    <property type="entry name" value="GNAT"/>
    <property type="match status" value="1"/>
</dbReference>
<dbReference type="Gene3D" id="3.30.1050.10">
    <property type="entry name" value="SCP2 sterol-binding domain"/>
    <property type="match status" value="1"/>
</dbReference>
<organism evidence="2 3">
    <name type="scientific">Pediococcus argentinicus</name>
    <dbReference type="NCBI Taxonomy" id="480391"/>
    <lineage>
        <taxon>Bacteria</taxon>
        <taxon>Bacillati</taxon>
        <taxon>Bacillota</taxon>
        <taxon>Bacilli</taxon>
        <taxon>Lactobacillales</taxon>
        <taxon>Lactobacillaceae</taxon>
        <taxon>Pediococcus</taxon>
    </lineage>
</organism>
<dbReference type="InterPro" id="IPR000182">
    <property type="entry name" value="GNAT_dom"/>
</dbReference>
<dbReference type="GO" id="GO:0034069">
    <property type="term" value="F:aminoglycoside N-acetyltransferase activity"/>
    <property type="evidence" value="ECO:0007669"/>
    <property type="project" value="TreeGrafter"/>
</dbReference>
<dbReference type="Gene3D" id="3.40.630.30">
    <property type="match status" value="2"/>
</dbReference>
<dbReference type="Pfam" id="PF17668">
    <property type="entry name" value="Acetyltransf_17"/>
    <property type="match status" value="1"/>
</dbReference>
<dbReference type="AlphaFoldDB" id="A0A0R2NKD8"/>
<dbReference type="EMBL" id="JQCQ01000012">
    <property type="protein sequence ID" value="KRO25314.1"/>
    <property type="molecule type" value="Genomic_DNA"/>
</dbReference>
<dbReference type="InterPro" id="IPR036527">
    <property type="entry name" value="SCP2_sterol-bd_dom_sf"/>
</dbReference>
<dbReference type="SUPFAM" id="SSF55729">
    <property type="entry name" value="Acyl-CoA N-acyltransferases (Nat)"/>
    <property type="match status" value="1"/>
</dbReference>
<dbReference type="PANTHER" id="PTHR37817:SF1">
    <property type="entry name" value="N-ACETYLTRANSFERASE EIS"/>
    <property type="match status" value="1"/>
</dbReference>
<dbReference type="Proteomes" id="UP000051249">
    <property type="component" value="Unassembled WGS sequence"/>
</dbReference>
<dbReference type="RefSeq" id="WP_057799086.1">
    <property type="nucleotide sequence ID" value="NZ_BJZZ01000011.1"/>
</dbReference>
<dbReference type="SUPFAM" id="SSF55718">
    <property type="entry name" value="SCP-like"/>
    <property type="match status" value="1"/>
</dbReference>
<dbReference type="GO" id="GO:0030649">
    <property type="term" value="P:aminoglycoside antibiotic catabolic process"/>
    <property type="evidence" value="ECO:0007669"/>
    <property type="project" value="TreeGrafter"/>
</dbReference>
<dbReference type="InterPro" id="IPR041380">
    <property type="entry name" value="Acetyltransf_17"/>
</dbReference>
<feature type="domain" description="N-acetyltransferase" evidence="1">
    <location>
        <begin position="1"/>
        <end position="142"/>
    </location>
</feature>
<name>A0A0R2NKD8_9LACO</name>
<reference evidence="2 3" key="1">
    <citation type="journal article" date="2015" name="Genome Announc.">
        <title>Expanding the biotechnology potential of lactobacilli through comparative genomics of 213 strains and associated genera.</title>
        <authorList>
            <person name="Sun Z."/>
            <person name="Harris H.M."/>
            <person name="McCann A."/>
            <person name="Guo C."/>
            <person name="Argimon S."/>
            <person name="Zhang W."/>
            <person name="Yang X."/>
            <person name="Jeffery I.B."/>
            <person name="Cooney J.C."/>
            <person name="Kagawa T.F."/>
            <person name="Liu W."/>
            <person name="Song Y."/>
            <person name="Salvetti E."/>
            <person name="Wrobel A."/>
            <person name="Rasinkangas P."/>
            <person name="Parkhill J."/>
            <person name="Rea M.C."/>
            <person name="O'Sullivan O."/>
            <person name="Ritari J."/>
            <person name="Douillard F.P."/>
            <person name="Paul Ross R."/>
            <person name="Yang R."/>
            <person name="Briner A.E."/>
            <person name="Felis G.E."/>
            <person name="de Vos W.M."/>
            <person name="Barrangou R."/>
            <person name="Klaenhammer T.R."/>
            <person name="Caufield P.W."/>
            <person name="Cui Y."/>
            <person name="Zhang H."/>
            <person name="O'Toole P.W."/>
        </authorList>
    </citation>
    <scope>NUCLEOTIDE SEQUENCE [LARGE SCALE GENOMIC DNA]</scope>
    <source>
        <strain evidence="2 3">DSM 23026</strain>
    </source>
</reference>
<evidence type="ECO:0000259" key="1">
    <source>
        <dbReference type="PROSITE" id="PS51186"/>
    </source>
</evidence>
<sequence>MSEFTLKSSDRETLYQLYLYAFNAKDSAQRQSFWQDRFNHSIPYGIKDDQDQIINGLMSIPFNINFFGAPMKMNGISDVMSAPEASGKGGASNLMKASLQDMYKNQVDVSYLAPFSFEYYRRFGYEQVFNHTTYTIESDKLPRIKASDSEITVVRSSLAKQINHIKELFNQSELSQQAGLVRDEWWWEYLTKKYPNREIAVAFKANIAVGYLLYERSVDAFTIYEVVSKNASARQSLWQFVTKHGTSYPTFRYESANPTNQVDLLANPYPVQVESHPYMMARIVNFKQFMEKYPVTKDIEEITFSITDDVIKENQGTWTLSVSGKQVHLNKISDETLANSLTIQQLAKSLFNFRSLTSQIKFGAINEANQKIAEQLDQIVVTDQPILADYF</sequence>
<gene>
    <name evidence="2" type="ORF">IV88_GL000259</name>
</gene>
<dbReference type="PANTHER" id="PTHR37817">
    <property type="entry name" value="N-ACETYLTRANSFERASE EIS"/>
    <property type="match status" value="1"/>
</dbReference>
<proteinExistence type="predicted"/>
<dbReference type="PATRIC" id="fig|480391.4.peg.262"/>
<evidence type="ECO:0000313" key="3">
    <source>
        <dbReference type="Proteomes" id="UP000051249"/>
    </source>
</evidence>
<dbReference type="Pfam" id="PF13530">
    <property type="entry name" value="SCP2_2"/>
    <property type="match status" value="1"/>
</dbReference>
<dbReference type="OrthoDB" id="9768284at2"/>
<dbReference type="InterPro" id="IPR051554">
    <property type="entry name" value="Acetyltransferase_Eis"/>
</dbReference>
<evidence type="ECO:0000313" key="2">
    <source>
        <dbReference type="EMBL" id="KRO25314.1"/>
    </source>
</evidence>
<comment type="caution">
    <text evidence="2">The sequence shown here is derived from an EMBL/GenBank/DDBJ whole genome shotgun (WGS) entry which is preliminary data.</text>
</comment>
<keyword evidence="3" id="KW-1185">Reference proteome</keyword>
<dbReference type="InterPro" id="IPR016181">
    <property type="entry name" value="Acyl_CoA_acyltransferase"/>
</dbReference>
<protein>
    <recommendedName>
        <fullName evidence="1">N-acetyltransferase domain-containing protein</fullName>
    </recommendedName>
</protein>
<accession>A0A0R2NKD8</accession>
<dbReference type="Pfam" id="PF13527">
    <property type="entry name" value="Acetyltransf_9"/>
    <property type="match status" value="1"/>
</dbReference>